<dbReference type="Proteomes" id="UP000436088">
    <property type="component" value="Unassembled WGS sequence"/>
</dbReference>
<evidence type="ECO:0000313" key="3">
    <source>
        <dbReference type="Proteomes" id="UP000436088"/>
    </source>
</evidence>
<keyword evidence="3" id="KW-1185">Reference proteome</keyword>
<reference evidence="2" key="1">
    <citation type="submission" date="2019-09" db="EMBL/GenBank/DDBJ databases">
        <title>Draft genome information of white flower Hibiscus syriacus.</title>
        <authorList>
            <person name="Kim Y.-M."/>
        </authorList>
    </citation>
    <scope>NUCLEOTIDE SEQUENCE [LARGE SCALE GENOMIC DNA]</scope>
    <source>
        <strain evidence="2">YM2019G1</strain>
    </source>
</reference>
<accession>A0A6A2YS25</accession>
<evidence type="ECO:0000313" key="2">
    <source>
        <dbReference type="EMBL" id="KAE8682194.1"/>
    </source>
</evidence>
<organism evidence="2 3">
    <name type="scientific">Hibiscus syriacus</name>
    <name type="common">Rose of Sharon</name>
    <dbReference type="NCBI Taxonomy" id="106335"/>
    <lineage>
        <taxon>Eukaryota</taxon>
        <taxon>Viridiplantae</taxon>
        <taxon>Streptophyta</taxon>
        <taxon>Embryophyta</taxon>
        <taxon>Tracheophyta</taxon>
        <taxon>Spermatophyta</taxon>
        <taxon>Magnoliopsida</taxon>
        <taxon>eudicotyledons</taxon>
        <taxon>Gunneridae</taxon>
        <taxon>Pentapetalae</taxon>
        <taxon>rosids</taxon>
        <taxon>malvids</taxon>
        <taxon>Malvales</taxon>
        <taxon>Malvaceae</taxon>
        <taxon>Malvoideae</taxon>
        <taxon>Hibiscus</taxon>
    </lineage>
</organism>
<feature type="compositionally biased region" description="Basic and acidic residues" evidence="1">
    <location>
        <begin position="55"/>
        <end position="74"/>
    </location>
</feature>
<protein>
    <submittedName>
        <fullName evidence="2">Uncharacterized protein</fullName>
    </submittedName>
</protein>
<sequence length="139" mass="15778">MKPLGIRPVKLLLLMLSNPREEVEEKISRGISPEKRLLERFTVFMKGKQKIDEETKIPDRQKVAAEGSQFDKKPKGSWIIEDLKDKSSSSSSPRSDSDKTRVKNINKNNTTVLAPFFAISSTTCKKDFKALNLVKQQLT</sequence>
<dbReference type="AlphaFoldDB" id="A0A6A2YS25"/>
<name>A0A6A2YS25_HIBSY</name>
<evidence type="ECO:0000256" key="1">
    <source>
        <dbReference type="SAM" id="MobiDB-lite"/>
    </source>
</evidence>
<comment type="caution">
    <text evidence="2">The sequence shown here is derived from an EMBL/GenBank/DDBJ whole genome shotgun (WGS) entry which is preliminary data.</text>
</comment>
<proteinExistence type="predicted"/>
<feature type="region of interest" description="Disordered" evidence="1">
    <location>
        <begin position="55"/>
        <end position="103"/>
    </location>
</feature>
<dbReference type="EMBL" id="VEPZ02001289">
    <property type="protein sequence ID" value="KAE8682194.1"/>
    <property type="molecule type" value="Genomic_DNA"/>
</dbReference>
<gene>
    <name evidence="2" type="ORF">F3Y22_tig00111273pilonHSYRG00199</name>
</gene>